<keyword evidence="12" id="KW-1185">Reference proteome</keyword>
<dbReference type="GO" id="GO:0016020">
    <property type="term" value="C:membrane"/>
    <property type="evidence" value="ECO:0007669"/>
    <property type="project" value="UniProtKB-SubCell"/>
</dbReference>
<comment type="subcellular location">
    <subcellularLocation>
        <location evidence="1">Membrane</location>
        <topology evidence="1">Multi-pass membrane protein</topology>
    </subcellularLocation>
</comment>
<accession>A0A2G8JYW5</accession>
<evidence type="ECO:0000256" key="2">
    <source>
        <dbReference type="ARBA" id="ARBA00022692"/>
    </source>
</evidence>
<dbReference type="GO" id="GO:0004930">
    <property type="term" value="F:G protein-coupled receptor activity"/>
    <property type="evidence" value="ECO:0007669"/>
    <property type="project" value="UniProtKB-KW"/>
</dbReference>
<dbReference type="InterPro" id="IPR017452">
    <property type="entry name" value="GPCR_Rhodpsn_7TM"/>
</dbReference>
<evidence type="ECO:0000256" key="8">
    <source>
        <dbReference type="SAM" id="MobiDB-lite"/>
    </source>
</evidence>
<sequence>MVSYNTTVCTTLDPSSDHNPSQYMVILYGIYFILGFFGNGILVILFLKEKKLRDTNNAFVTNLAFSDLIFVVLLIPIQIYNELHQYRPFGLKFCYVSIIVNFASQDVSALSLAAMSYFRYRAVVCPFQSRSHTGNKLSKFVVTVCILCWVIGICVAIYPASQCFEVEMDNFVNVAHTVNVSHPGYATFIYFRTGVFFILPLLAIAFFYCRMAFHLFRGTSALERNSSISARRALRSRKKLGGIVLAIVALFFISWFPLYLNLNLYFAWKFEYTALVTLSRICMFLPSTFNPVILFATSTGYRKYFLGICSCFFEGRHYLKRHTTLTSTLSMRLSRSRKANSRTSLEMGRAADRQQELLGE</sequence>
<evidence type="ECO:0000313" key="11">
    <source>
        <dbReference type="EMBL" id="PIK40961.1"/>
    </source>
</evidence>
<feature type="transmembrane region" description="Helical" evidence="9">
    <location>
        <begin position="25"/>
        <end position="47"/>
    </location>
</feature>
<dbReference type="PROSITE" id="PS50262">
    <property type="entry name" value="G_PROTEIN_RECEP_F1_2"/>
    <property type="match status" value="1"/>
</dbReference>
<keyword evidence="5 9" id="KW-0472">Membrane</keyword>
<evidence type="ECO:0000256" key="1">
    <source>
        <dbReference type="ARBA" id="ARBA00004141"/>
    </source>
</evidence>
<reference evidence="11 12" key="1">
    <citation type="journal article" date="2017" name="PLoS Biol.">
        <title>The sea cucumber genome provides insights into morphological evolution and visceral regeneration.</title>
        <authorList>
            <person name="Zhang X."/>
            <person name="Sun L."/>
            <person name="Yuan J."/>
            <person name="Sun Y."/>
            <person name="Gao Y."/>
            <person name="Zhang L."/>
            <person name="Li S."/>
            <person name="Dai H."/>
            <person name="Hamel J.F."/>
            <person name="Liu C."/>
            <person name="Yu Y."/>
            <person name="Liu S."/>
            <person name="Lin W."/>
            <person name="Guo K."/>
            <person name="Jin S."/>
            <person name="Xu P."/>
            <person name="Storey K.B."/>
            <person name="Huan P."/>
            <person name="Zhang T."/>
            <person name="Zhou Y."/>
            <person name="Zhang J."/>
            <person name="Lin C."/>
            <person name="Li X."/>
            <person name="Xing L."/>
            <person name="Huo D."/>
            <person name="Sun M."/>
            <person name="Wang L."/>
            <person name="Mercier A."/>
            <person name="Li F."/>
            <person name="Yang H."/>
            <person name="Xiang J."/>
        </authorList>
    </citation>
    <scope>NUCLEOTIDE SEQUENCE [LARGE SCALE GENOMIC DNA]</scope>
    <source>
        <strain evidence="11">Shaxun</strain>
        <tissue evidence="11">Muscle</tissue>
    </source>
</reference>
<keyword evidence="3 9" id="KW-1133">Transmembrane helix</keyword>
<gene>
    <name evidence="11" type="ORF">BSL78_22190</name>
</gene>
<comment type="caution">
    <text evidence="11">The sequence shown here is derived from an EMBL/GenBank/DDBJ whole genome shotgun (WGS) entry which is preliminary data.</text>
</comment>
<feature type="domain" description="G-protein coupled receptors family 1 profile" evidence="10">
    <location>
        <begin position="38"/>
        <end position="294"/>
    </location>
</feature>
<evidence type="ECO:0000256" key="4">
    <source>
        <dbReference type="ARBA" id="ARBA00023040"/>
    </source>
</evidence>
<feature type="transmembrane region" description="Helical" evidence="9">
    <location>
        <begin position="272"/>
        <end position="296"/>
    </location>
</feature>
<keyword evidence="4" id="KW-0297">G-protein coupled receptor</keyword>
<feature type="transmembrane region" description="Helical" evidence="9">
    <location>
        <begin position="189"/>
        <end position="209"/>
    </location>
</feature>
<keyword evidence="2 9" id="KW-0812">Transmembrane</keyword>
<dbReference type="EMBL" id="MRZV01001067">
    <property type="protein sequence ID" value="PIK40961.1"/>
    <property type="molecule type" value="Genomic_DNA"/>
</dbReference>
<feature type="transmembrane region" description="Helical" evidence="9">
    <location>
        <begin position="240"/>
        <end position="260"/>
    </location>
</feature>
<evidence type="ECO:0000259" key="10">
    <source>
        <dbReference type="PROSITE" id="PS50262"/>
    </source>
</evidence>
<dbReference type="PANTHER" id="PTHR24243">
    <property type="entry name" value="G-PROTEIN COUPLED RECEPTOR"/>
    <property type="match status" value="1"/>
</dbReference>
<dbReference type="CDD" id="cd00637">
    <property type="entry name" value="7tm_classA_rhodopsin-like"/>
    <property type="match status" value="1"/>
</dbReference>
<feature type="transmembrane region" description="Helical" evidence="9">
    <location>
        <begin position="59"/>
        <end position="79"/>
    </location>
</feature>
<dbReference type="PRINTS" id="PR00237">
    <property type="entry name" value="GPCRRHODOPSN"/>
</dbReference>
<dbReference type="PANTHER" id="PTHR24243:SF208">
    <property type="entry name" value="PYROKININ-1 RECEPTOR"/>
    <property type="match status" value="1"/>
</dbReference>
<evidence type="ECO:0000313" key="12">
    <source>
        <dbReference type="Proteomes" id="UP000230750"/>
    </source>
</evidence>
<feature type="transmembrane region" description="Helical" evidence="9">
    <location>
        <begin position="99"/>
        <end position="120"/>
    </location>
</feature>
<evidence type="ECO:0000256" key="6">
    <source>
        <dbReference type="ARBA" id="ARBA00023170"/>
    </source>
</evidence>
<organism evidence="11 12">
    <name type="scientific">Stichopus japonicus</name>
    <name type="common">Sea cucumber</name>
    <dbReference type="NCBI Taxonomy" id="307972"/>
    <lineage>
        <taxon>Eukaryota</taxon>
        <taxon>Metazoa</taxon>
        <taxon>Echinodermata</taxon>
        <taxon>Eleutherozoa</taxon>
        <taxon>Echinozoa</taxon>
        <taxon>Holothuroidea</taxon>
        <taxon>Aspidochirotacea</taxon>
        <taxon>Aspidochirotida</taxon>
        <taxon>Stichopodidae</taxon>
        <taxon>Apostichopus</taxon>
    </lineage>
</organism>
<dbReference type="STRING" id="307972.A0A2G8JYW5"/>
<dbReference type="SMART" id="SM01381">
    <property type="entry name" value="7TM_GPCR_Srsx"/>
    <property type="match status" value="1"/>
</dbReference>
<evidence type="ECO:0000256" key="5">
    <source>
        <dbReference type="ARBA" id="ARBA00023136"/>
    </source>
</evidence>
<keyword evidence="7" id="KW-0807">Transducer</keyword>
<evidence type="ECO:0000256" key="9">
    <source>
        <dbReference type="SAM" id="Phobius"/>
    </source>
</evidence>
<dbReference type="SUPFAM" id="SSF81321">
    <property type="entry name" value="Family A G protein-coupled receptor-like"/>
    <property type="match status" value="1"/>
</dbReference>
<name>A0A2G8JYW5_STIJA</name>
<feature type="compositionally biased region" description="Basic and acidic residues" evidence="8">
    <location>
        <begin position="349"/>
        <end position="360"/>
    </location>
</feature>
<evidence type="ECO:0000256" key="7">
    <source>
        <dbReference type="ARBA" id="ARBA00023224"/>
    </source>
</evidence>
<dbReference type="Pfam" id="PF00001">
    <property type="entry name" value="7tm_1"/>
    <property type="match status" value="1"/>
</dbReference>
<protein>
    <submittedName>
        <fullName evidence="11">Putative gastrin-releasing peptide receptor-like</fullName>
    </submittedName>
</protein>
<evidence type="ECO:0000256" key="3">
    <source>
        <dbReference type="ARBA" id="ARBA00022989"/>
    </source>
</evidence>
<feature type="region of interest" description="Disordered" evidence="8">
    <location>
        <begin position="335"/>
        <end position="360"/>
    </location>
</feature>
<dbReference type="AlphaFoldDB" id="A0A2G8JYW5"/>
<dbReference type="OrthoDB" id="9996086at2759"/>
<dbReference type="Gene3D" id="1.20.1070.10">
    <property type="entry name" value="Rhodopsin 7-helix transmembrane proteins"/>
    <property type="match status" value="1"/>
</dbReference>
<feature type="transmembrane region" description="Helical" evidence="9">
    <location>
        <begin position="140"/>
        <end position="160"/>
    </location>
</feature>
<proteinExistence type="predicted"/>
<dbReference type="InterPro" id="IPR000276">
    <property type="entry name" value="GPCR_Rhodpsn"/>
</dbReference>
<keyword evidence="6 11" id="KW-0675">Receptor</keyword>
<dbReference type="Proteomes" id="UP000230750">
    <property type="component" value="Unassembled WGS sequence"/>
</dbReference>